<dbReference type="NCBIfam" id="TIGR02406">
    <property type="entry name" value="ectoine_EctA"/>
    <property type="match status" value="1"/>
</dbReference>
<reference evidence="11" key="1">
    <citation type="thesis" date="2020" institute="Technische Universitat Dresden" country="Dresden, Germany">
        <title>The Agarolytic System of Microbulbifer elongatus PORT2, Isolated from Batu Karas, Pangandaran West Java Indonesia.</title>
        <authorList>
            <person name="Anggraeni S.R."/>
        </authorList>
    </citation>
    <scope>NUCLEOTIDE SEQUENCE</scope>
    <source>
        <strain evidence="11">PORT2</strain>
    </source>
</reference>
<dbReference type="CDD" id="cd04301">
    <property type="entry name" value="NAT_SF"/>
    <property type="match status" value="1"/>
</dbReference>
<evidence type="ECO:0000256" key="8">
    <source>
        <dbReference type="RuleBase" id="RU365045"/>
    </source>
</evidence>
<accession>A0ABT1NYJ7</accession>
<name>A0ABT1NYJ7_9GAMM</name>
<evidence type="ECO:0000313" key="12">
    <source>
        <dbReference type="Proteomes" id="UP001205566"/>
    </source>
</evidence>
<evidence type="ECO:0000256" key="1">
    <source>
        <dbReference type="ARBA" id="ARBA00004978"/>
    </source>
</evidence>
<dbReference type="RefSeq" id="WP_255873771.1">
    <property type="nucleotide sequence ID" value="NZ_JACASI010000014.1"/>
</dbReference>
<dbReference type="SUPFAM" id="SSF55729">
    <property type="entry name" value="Acyl-CoA N-acyltransferases (Nat)"/>
    <property type="match status" value="1"/>
</dbReference>
<protein>
    <recommendedName>
        <fullName evidence="4 8">L-2,4-diaminobutyric acid acetyltransferase</fullName>
        <shortName evidence="8">DABA acetyltransferase</shortName>
        <ecNumber evidence="3 8">2.3.1.178</ecNumber>
    </recommendedName>
</protein>
<dbReference type="EMBL" id="JACASI010000014">
    <property type="protein sequence ID" value="MCQ3828956.1"/>
    <property type="molecule type" value="Genomic_DNA"/>
</dbReference>
<dbReference type="Gene3D" id="3.40.630.30">
    <property type="match status" value="1"/>
</dbReference>
<dbReference type="InterPro" id="IPR016181">
    <property type="entry name" value="Acyl_CoA_acyltransferase"/>
</dbReference>
<evidence type="ECO:0000256" key="7">
    <source>
        <dbReference type="ARBA" id="ARBA00048924"/>
    </source>
</evidence>
<dbReference type="InterPro" id="IPR000182">
    <property type="entry name" value="GNAT_dom"/>
</dbReference>
<evidence type="ECO:0000256" key="5">
    <source>
        <dbReference type="ARBA" id="ARBA00022679"/>
    </source>
</evidence>
<feature type="domain" description="N-acetyltransferase" evidence="10">
    <location>
        <begin position="38"/>
        <end position="192"/>
    </location>
</feature>
<evidence type="ECO:0000256" key="9">
    <source>
        <dbReference type="SAM" id="MobiDB-lite"/>
    </source>
</evidence>
<comment type="pathway">
    <text evidence="1 8">Amine and polyamine biosynthesis; ectoine biosynthesis; L-ectoine from L-aspartate 4-semialdehyde: step 2/3.</text>
</comment>
<comment type="catalytic activity">
    <reaction evidence="7 8">
        <text>L-2,4-diaminobutanoate + acetyl-CoA = (2S)-4-acetamido-2-aminobutanoate + CoA + H(+)</text>
        <dbReference type="Rhea" id="RHEA:16901"/>
        <dbReference type="ChEBI" id="CHEBI:15378"/>
        <dbReference type="ChEBI" id="CHEBI:57287"/>
        <dbReference type="ChEBI" id="CHEBI:57288"/>
        <dbReference type="ChEBI" id="CHEBI:58761"/>
        <dbReference type="ChEBI" id="CHEBI:58929"/>
        <dbReference type="EC" id="2.3.1.178"/>
    </reaction>
</comment>
<evidence type="ECO:0000259" key="10">
    <source>
        <dbReference type="PROSITE" id="PS51186"/>
    </source>
</evidence>
<comment type="caution">
    <text evidence="11">The sequence shown here is derived from an EMBL/GenBank/DDBJ whole genome shotgun (WGS) entry which is preliminary data.</text>
</comment>
<evidence type="ECO:0000256" key="2">
    <source>
        <dbReference type="ARBA" id="ARBA00010712"/>
    </source>
</evidence>
<dbReference type="EC" id="2.3.1.178" evidence="3 8"/>
<evidence type="ECO:0000256" key="3">
    <source>
        <dbReference type="ARBA" id="ARBA00012355"/>
    </source>
</evidence>
<sequence length="205" mass="22244">MSATSEQKEDDSIDDKVQLAQPADAPKAGSTVDRSAQVQLRRPVSEDGADVHQLIGNCPPLDTNSLYCNLLQASHFAATSVAAELNGELVGFISGYIIPERPETLFIWQVAVAENGRGMGLAGRMLREILARPACSQVTHLETTITPDNDASWALFRSLARKLDAGLAETVMFDRDRHFRGQHDSEMLLRIGPFDVSAAQAGVAR</sequence>
<evidence type="ECO:0000313" key="11">
    <source>
        <dbReference type="EMBL" id="MCQ3828956.1"/>
    </source>
</evidence>
<proteinExistence type="inferred from homology"/>
<dbReference type="GO" id="GO:0033816">
    <property type="term" value="F:diaminobutyrate acetyltransferase activity"/>
    <property type="evidence" value="ECO:0007669"/>
    <property type="project" value="UniProtKB-EC"/>
</dbReference>
<keyword evidence="5 8" id="KW-0808">Transferase</keyword>
<evidence type="ECO:0000256" key="6">
    <source>
        <dbReference type="ARBA" id="ARBA00023315"/>
    </source>
</evidence>
<dbReference type="Proteomes" id="UP001205566">
    <property type="component" value="Unassembled WGS sequence"/>
</dbReference>
<organism evidence="11 12">
    <name type="scientific">Microbulbifer elongatus</name>
    <dbReference type="NCBI Taxonomy" id="86173"/>
    <lineage>
        <taxon>Bacteria</taxon>
        <taxon>Pseudomonadati</taxon>
        <taxon>Pseudomonadota</taxon>
        <taxon>Gammaproteobacteria</taxon>
        <taxon>Cellvibrionales</taxon>
        <taxon>Microbulbiferaceae</taxon>
        <taxon>Microbulbifer</taxon>
    </lineage>
</organism>
<comment type="similarity">
    <text evidence="2 8">Belongs to the acetyltransferase family. EctA subfamily.</text>
</comment>
<dbReference type="PROSITE" id="PS51186">
    <property type="entry name" value="GNAT"/>
    <property type="match status" value="1"/>
</dbReference>
<feature type="region of interest" description="Disordered" evidence="9">
    <location>
        <begin position="1"/>
        <end position="36"/>
    </location>
</feature>
<gene>
    <name evidence="8 11" type="primary">ectA</name>
    <name evidence="11" type="ORF">HXX02_05835</name>
</gene>
<keyword evidence="12" id="KW-1185">Reference proteome</keyword>
<comment type="function">
    <text evidence="8">Catalyzes the acetylation of L-2,4-diaminobutyrate (DABA) to gamma-N-acetyl-alpha,gamma-diaminobutyric acid (ADABA) with acetyl coenzyme A.</text>
</comment>
<keyword evidence="6 8" id="KW-0012">Acyltransferase</keyword>
<dbReference type="InterPro" id="IPR012772">
    <property type="entry name" value="Ectoine_EctA"/>
</dbReference>
<dbReference type="Pfam" id="PF00583">
    <property type="entry name" value="Acetyltransf_1"/>
    <property type="match status" value="1"/>
</dbReference>
<evidence type="ECO:0000256" key="4">
    <source>
        <dbReference type="ARBA" id="ARBA00017935"/>
    </source>
</evidence>